<evidence type="ECO:0000259" key="12">
    <source>
        <dbReference type="Pfam" id="PF04234"/>
    </source>
</evidence>
<dbReference type="GO" id="GO:0042597">
    <property type="term" value="C:periplasmic space"/>
    <property type="evidence" value="ECO:0007669"/>
    <property type="project" value="InterPro"/>
</dbReference>
<evidence type="ECO:0000256" key="7">
    <source>
        <dbReference type="ARBA" id="ARBA00023008"/>
    </source>
</evidence>
<sequence>MSVHVVPRTRVLLLAVIAACLTVLWPSVASAHTDFESSTPTDGATVEGPLGEITLNFTSSAEPAGEGFELLEPSGEIRQPTSIDPTDGTTFVLTYDPPLEAGTYGLRWNVRAGDAHPIDGSFSFTVDAPVPATTAPATTTPPATTLPTTTPVTTESSGATTVPATTLTQLDVPPTTAAATPAASPTTTVPPAALDEFLAGDDTADDAAWVGRVGRTFTFLGLIFGLGTVAALVWVIRGRRDEIAAELNWVRIAGLAIALGGFIEWAGLHMTHDAVATELLQTKAGVAVALKIVGGLVVLIGFHPGVGRVVAPARSLSAATLTDDASPDTRAAGARWVPTTSAAIGLIGFALVLASFWFDGHTVSRGWWPLHAAVNLVHVLAAAVWAGGVFAMTTIVFMRRRSDDPTDTASMVVRFSSIAGFALAAVAVAGAVMTFSIIDEPGDLFSTQWGRVMVAKIVGVALAALLGAYNHFRIRPSLEQRPDDPALLADLRRTLAIESGLFVLIVLLTSWLVAAAI</sequence>
<dbReference type="InterPro" id="IPR008457">
    <property type="entry name" value="Cu-R_CopD_dom"/>
</dbReference>
<feature type="transmembrane region" description="Helical" evidence="10">
    <location>
        <begin position="370"/>
        <end position="397"/>
    </location>
</feature>
<gene>
    <name evidence="14" type="ORF">BDK89_0302</name>
</gene>
<feature type="transmembrane region" description="Helical" evidence="10">
    <location>
        <begin position="493"/>
        <end position="514"/>
    </location>
</feature>
<evidence type="ECO:0000256" key="1">
    <source>
        <dbReference type="ARBA" id="ARBA00004651"/>
    </source>
</evidence>
<feature type="transmembrane region" description="Helical" evidence="10">
    <location>
        <begin position="288"/>
        <end position="306"/>
    </location>
</feature>
<dbReference type="AlphaFoldDB" id="A0A4R7HX31"/>
<dbReference type="Gene3D" id="2.60.40.1220">
    <property type="match status" value="1"/>
</dbReference>
<keyword evidence="7" id="KW-0186">Copper</keyword>
<proteinExistence type="predicted"/>
<dbReference type="EMBL" id="SOAU01000001">
    <property type="protein sequence ID" value="TDT14746.1"/>
    <property type="molecule type" value="Genomic_DNA"/>
</dbReference>
<feature type="transmembrane region" description="Helical" evidence="10">
    <location>
        <begin position="418"/>
        <end position="438"/>
    </location>
</feature>
<dbReference type="Pfam" id="PF05425">
    <property type="entry name" value="CopD"/>
    <property type="match status" value="1"/>
</dbReference>
<evidence type="ECO:0000313" key="14">
    <source>
        <dbReference type="EMBL" id="TDT14746.1"/>
    </source>
</evidence>
<dbReference type="InterPro" id="IPR014756">
    <property type="entry name" value="Ig_E-set"/>
</dbReference>
<feature type="signal peptide" evidence="11">
    <location>
        <begin position="1"/>
        <end position="31"/>
    </location>
</feature>
<keyword evidence="6 10" id="KW-1133">Transmembrane helix</keyword>
<feature type="compositionally biased region" description="Low complexity" evidence="9">
    <location>
        <begin position="133"/>
        <end position="154"/>
    </location>
</feature>
<feature type="region of interest" description="Disordered" evidence="9">
    <location>
        <begin position="133"/>
        <end position="160"/>
    </location>
</feature>
<dbReference type="GO" id="GO:0005507">
    <property type="term" value="F:copper ion binding"/>
    <property type="evidence" value="ECO:0007669"/>
    <property type="project" value="InterPro"/>
</dbReference>
<feature type="domain" description="Copper resistance protein D" evidence="13">
    <location>
        <begin position="411"/>
        <end position="512"/>
    </location>
</feature>
<evidence type="ECO:0000313" key="15">
    <source>
        <dbReference type="Proteomes" id="UP000294558"/>
    </source>
</evidence>
<feature type="chain" id="PRO_5020241869" evidence="11">
    <location>
        <begin position="32"/>
        <end position="517"/>
    </location>
</feature>
<dbReference type="GO" id="GO:0005886">
    <property type="term" value="C:plasma membrane"/>
    <property type="evidence" value="ECO:0007669"/>
    <property type="project" value="UniProtKB-SubCell"/>
</dbReference>
<keyword evidence="4" id="KW-0479">Metal-binding</keyword>
<evidence type="ECO:0000256" key="8">
    <source>
        <dbReference type="ARBA" id="ARBA00023136"/>
    </source>
</evidence>
<dbReference type="SUPFAM" id="SSF81296">
    <property type="entry name" value="E set domains"/>
    <property type="match status" value="1"/>
</dbReference>
<evidence type="ECO:0000256" key="10">
    <source>
        <dbReference type="SAM" id="Phobius"/>
    </source>
</evidence>
<dbReference type="GO" id="GO:0046688">
    <property type="term" value="P:response to copper ion"/>
    <property type="evidence" value="ECO:0007669"/>
    <property type="project" value="InterPro"/>
</dbReference>
<comment type="caution">
    <text evidence="14">The sequence shown here is derived from an EMBL/GenBank/DDBJ whole genome shotgun (WGS) entry which is preliminary data.</text>
</comment>
<evidence type="ECO:0000256" key="6">
    <source>
        <dbReference type="ARBA" id="ARBA00022989"/>
    </source>
</evidence>
<comment type="subcellular location">
    <subcellularLocation>
        <location evidence="1">Cell membrane</location>
        <topology evidence="1">Multi-pass membrane protein</topology>
    </subcellularLocation>
</comment>
<evidence type="ECO:0000256" key="3">
    <source>
        <dbReference type="ARBA" id="ARBA00022692"/>
    </source>
</evidence>
<evidence type="ECO:0000256" key="9">
    <source>
        <dbReference type="SAM" id="MobiDB-lite"/>
    </source>
</evidence>
<dbReference type="Proteomes" id="UP000294558">
    <property type="component" value="Unassembled WGS sequence"/>
</dbReference>
<dbReference type="InterPro" id="IPR014755">
    <property type="entry name" value="Cu-Rt/internalin_Ig-like"/>
</dbReference>
<dbReference type="GO" id="GO:0006825">
    <property type="term" value="P:copper ion transport"/>
    <property type="evidence" value="ECO:0007669"/>
    <property type="project" value="InterPro"/>
</dbReference>
<reference evidence="14 15" key="1">
    <citation type="submission" date="2019-03" db="EMBL/GenBank/DDBJ databases">
        <title>Sequencing the genomes of 1000 actinobacteria strains.</title>
        <authorList>
            <person name="Klenk H.-P."/>
        </authorList>
    </citation>
    <scope>NUCLEOTIDE SEQUENCE [LARGE SCALE GENOMIC DNA]</scope>
    <source>
        <strain evidence="14 15">DSM 18936</strain>
    </source>
</reference>
<dbReference type="RefSeq" id="WP_133867265.1">
    <property type="nucleotide sequence ID" value="NZ_SOAU01000001.1"/>
</dbReference>
<evidence type="ECO:0000256" key="4">
    <source>
        <dbReference type="ARBA" id="ARBA00022723"/>
    </source>
</evidence>
<accession>A0A4R7HX31</accession>
<keyword evidence="8 10" id="KW-0472">Membrane</keyword>
<evidence type="ECO:0000256" key="11">
    <source>
        <dbReference type="SAM" id="SignalP"/>
    </source>
</evidence>
<keyword evidence="3 10" id="KW-0812">Transmembrane</keyword>
<evidence type="ECO:0000256" key="5">
    <source>
        <dbReference type="ARBA" id="ARBA00022729"/>
    </source>
</evidence>
<feature type="domain" description="CopC" evidence="12">
    <location>
        <begin position="32"/>
        <end position="126"/>
    </location>
</feature>
<feature type="transmembrane region" description="Helical" evidence="10">
    <location>
        <begin position="450"/>
        <end position="472"/>
    </location>
</feature>
<keyword evidence="15" id="KW-1185">Reference proteome</keyword>
<keyword evidence="2" id="KW-1003">Cell membrane</keyword>
<protein>
    <submittedName>
        <fullName evidence="14">Copper transport protein</fullName>
    </submittedName>
</protein>
<evidence type="ECO:0000256" key="2">
    <source>
        <dbReference type="ARBA" id="ARBA00022475"/>
    </source>
</evidence>
<dbReference type="PANTHER" id="PTHR34820:SF4">
    <property type="entry name" value="INNER MEMBRANE PROTEIN YEBZ"/>
    <property type="match status" value="1"/>
</dbReference>
<dbReference type="InterPro" id="IPR007348">
    <property type="entry name" value="CopC_dom"/>
</dbReference>
<evidence type="ECO:0000259" key="13">
    <source>
        <dbReference type="Pfam" id="PF05425"/>
    </source>
</evidence>
<dbReference type="InterPro" id="IPR032694">
    <property type="entry name" value="CopC/D"/>
</dbReference>
<keyword evidence="5 11" id="KW-0732">Signal</keyword>
<dbReference type="OrthoDB" id="5242236at2"/>
<feature type="transmembrane region" description="Helical" evidence="10">
    <location>
        <begin position="217"/>
        <end position="236"/>
    </location>
</feature>
<name>A0A4R7HX31_9ACTN</name>
<feature type="transmembrane region" description="Helical" evidence="10">
    <location>
        <begin position="248"/>
        <end position="268"/>
    </location>
</feature>
<dbReference type="Pfam" id="PF04234">
    <property type="entry name" value="CopC"/>
    <property type="match status" value="1"/>
</dbReference>
<organism evidence="14 15">
    <name type="scientific">Ilumatobacter fluminis</name>
    <dbReference type="NCBI Taxonomy" id="467091"/>
    <lineage>
        <taxon>Bacteria</taxon>
        <taxon>Bacillati</taxon>
        <taxon>Actinomycetota</taxon>
        <taxon>Acidimicrobiia</taxon>
        <taxon>Acidimicrobiales</taxon>
        <taxon>Ilumatobacteraceae</taxon>
        <taxon>Ilumatobacter</taxon>
    </lineage>
</organism>
<feature type="transmembrane region" description="Helical" evidence="10">
    <location>
        <begin position="336"/>
        <end position="358"/>
    </location>
</feature>
<dbReference type="PANTHER" id="PTHR34820">
    <property type="entry name" value="INNER MEMBRANE PROTEIN YEBZ"/>
    <property type="match status" value="1"/>
</dbReference>